<dbReference type="PROSITE" id="PS50943">
    <property type="entry name" value="HTH_CROC1"/>
    <property type="match status" value="1"/>
</dbReference>
<dbReference type="AlphaFoldDB" id="A0A5Q2RGQ6"/>
<dbReference type="KEGG" id="atq:GH723_13380"/>
<dbReference type="PANTHER" id="PTHR46558">
    <property type="entry name" value="TRACRIPTIONAL REGULATORY PROTEIN-RELATED-RELATED"/>
    <property type="match status" value="1"/>
</dbReference>
<evidence type="ECO:0000256" key="1">
    <source>
        <dbReference type="ARBA" id="ARBA00023125"/>
    </source>
</evidence>
<sequence>MARRSAEGRTNSVRTARRAVELTQADLAERVGVSRQTIVAVEAGDYAPSVYLALELARHLESTVEALFDDTDTDPDPDPGRTT</sequence>
<accession>A0A5Q2RGQ6</accession>
<dbReference type="EMBL" id="CP045851">
    <property type="protein sequence ID" value="QGG96009.1"/>
    <property type="molecule type" value="Genomic_DNA"/>
</dbReference>
<dbReference type="Gene3D" id="1.10.260.40">
    <property type="entry name" value="lambda repressor-like DNA-binding domains"/>
    <property type="match status" value="1"/>
</dbReference>
<gene>
    <name evidence="3" type="ORF">GH723_13380</name>
</gene>
<keyword evidence="1" id="KW-0238">DNA-binding</keyword>
<evidence type="ECO:0000313" key="4">
    <source>
        <dbReference type="Proteomes" id="UP000334019"/>
    </source>
</evidence>
<feature type="domain" description="HTH cro/C1-type" evidence="2">
    <location>
        <begin position="13"/>
        <end position="67"/>
    </location>
</feature>
<name>A0A5Q2RGQ6_9ACTN</name>
<dbReference type="InterPro" id="IPR010982">
    <property type="entry name" value="Lambda_DNA-bd_dom_sf"/>
</dbReference>
<dbReference type="Proteomes" id="UP000334019">
    <property type="component" value="Chromosome"/>
</dbReference>
<keyword evidence="4" id="KW-1185">Reference proteome</keyword>
<dbReference type="RefSeq" id="WP_153760115.1">
    <property type="nucleotide sequence ID" value="NZ_CP045851.1"/>
</dbReference>
<proteinExistence type="predicted"/>
<dbReference type="SUPFAM" id="SSF47413">
    <property type="entry name" value="lambda repressor-like DNA-binding domains"/>
    <property type="match status" value="1"/>
</dbReference>
<dbReference type="InterPro" id="IPR001387">
    <property type="entry name" value="Cro/C1-type_HTH"/>
</dbReference>
<evidence type="ECO:0000313" key="3">
    <source>
        <dbReference type="EMBL" id="QGG96009.1"/>
    </source>
</evidence>
<dbReference type="SMART" id="SM00530">
    <property type="entry name" value="HTH_XRE"/>
    <property type="match status" value="1"/>
</dbReference>
<protein>
    <submittedName>
        <fullName evidence="3">Helix-turn-helix domain-containing protein</fullName>
    </submittedName>
</protein>
<evidence type="ECO:0000259" key="2">
    <source>
        <dbReference type="PROSITE" id="PS50943"/>
    </source>
</evidence>
<organism evidence="3 4">
    <name type="scientific">Actinomarinicola tropica</name>
    <dbReference type="NCBI Taxonomy" id="2789776"/>
    <lineage>
        <taxon>Bacteria</taxon>
        <taxon>Bacillati</taxon>
        <taxon>Actinomycetota</taxon>
        <taxon>Acidimicrobiia</taxon>
        <taxon>Acidimicrobiales</taxon>
        <taxon>Iamiaceae</taxon>
        <taxon>Actinomarinicola</taxon>
    </lineage>
</organism>
<dbReference type="CDD" id="cd00093">
    <property type="entry name" value="HTH_XRE"/>
    <property type="match status" value="1"/>
</dbReference>
<dbReference type="Pfam" id="PF01381">
    <property type="entry name" value="HTH_3"/>
    <property type="match status" value="1"/>
</dbReference>
<reference evidence="3 4" key="1">
    <citation type="submission" date="2019-11" db="EMBL/GenBank/DDBJ databases">
        <authorList>
            <person name="He Y."/>
        </authorList>
    </citation>
    <scope>NUCLEOTIDE SEQUENCE [LARGE SCALE GENOMIC DNA]</scope>
    <source>
        <strain evidence="3 4">SCSIO 58843</strain>
    </source>
</reference>
<dbReference type="PANTHER" id="PTHR46558:SF4">
    <property type="entry name" value="DNA-BIDING PHAGE PROTEIN"/>
    <property type="match status" value="1"/>
</dbReference>
<dbReference type="GO" id="GO:0003677">
    <property type="term" value="F:DNA binding"/>
    <property type="evidence" value="ECO:0007669"/>
    <property type="project" value="UniProtKB-KW"/>
</dbReference>